<evidence type="ECO:0000256" key="2">
    <source>
        <dbReference type="ARBA" id="ARBA00022722"/>
    </source>
</evidence>
<sequence>MVSSLVILVSALPLAAAWGLDGHGAVATIAGFRMTPEAREAHDAIMGEGVRLADYASWPDYAAFEGPEEVTSVWGWSGALHHADTQDCHFVYSRDCKEDMCVAGGLKNYTQRVVDDSLPLSERQTAMKFVVHLMADIHQPLHGGNLSDATGIKTNVQIKFANFVTTNLHFVWDFSLLDQWEMDRYAGDYIMQREDVPHRDRTRFWSSLVETIGKKLQKGGEYAVQVDSWLADCKHDFDQCLNDMVETDAQLSCELAYTNVDGTPVVEGSVLPREYYDTRIATVEEQLAKGGVRLAWLLNTILPASTTTTTAEPTEVTTTEAPKDCAKADELCASKIPGSYCKYWLDTPTCYGSNEPCSC</sequence>
<dbReference type="Gene3D" id="1.10.575.10">
    <property type="entry name" value="P1 Nuclease"/>
    <property type="match status" value="1"/>
</dbReference>
<evidence type="ECO:0000313" key="10">
    <source>
        <dbReference type="EMBL" id="KAF4662991.1"/>
    </source>
</evidence>
<comment type="caution">
    <text evidence="10">The sequence shown here is derived from an EMBL/GenBank/DDBJ whole genome shotgun (WGS) entry which is preliminary data.</text>
</comment>
<keyword evidence="8" id="KW-0732">Signal</keyword>
<evidence type="ECO:0000256" key="8">
    <source>
        <dbReference type="SAM" id="SignalP"/>
    </source>
</evidence>
<keyword evidence="3" id="KW-0479">Metal-binding</keyword>
<evidence type="ECO:0000256" key="1">
    <source>
        <dbReference type="ARBA" id="ARBA00009547"/>
    </source>
</evidence>
<protein>
    <submittedName>
        <fullName evidence="10">Uncharacterized protein</fullName>
    </submittedName>
</protein>
<dbReference type="EMBL" id="JABANN010000302">
    <property type="protein sequence ID" value="KAF4662991.1"/>
    <property type="molecule type" value="Genomic_DNA"/>
</dbReference>
<evidence type="ECO:0000313" key="12">
    <source>
        <dbReference type="Proteomes" id="UP000572268"/>
    </source>
</evidence>
<dbReference type="OrthoDB" id="415257at2759"/>
<keyword evidence="6" id="KW-1015">Disulfide bond</keyword>
<evidence type="ECO:0000256" key="3">
    <source>
        <dbReference type="ARBA" id="ARBA00022723"/>
    </source>
</evidence>
<evidence type="ECO:0000256" key="4">
    <source>
        <dbReference type="ARBA" id="ARBA00022759"/>
    </source>
</evidence>
<keyword evidence="4" id="KW-0255">Endonuclease</keyword>
<dbReference type="InterPro" id="IPR003154">
    <property type="entry name" value="S1/P1nuclease"/>
</dbReference>
<dbReference type="Proteomes" id="UP000572268">
    <property type="component" value="Unassembled WGS sequence"/>
</dbReference>
<dbReference type="GO" id="GO:0046872">
    <property type="term" value="F:metal ion binding"/>
    <property type="evidence" value="ECO:0007669"/>
    <property type="project" value="UniProtKB-KW"/>
</dbReference>
<dbReference type="SUPFAM" id="SSF48537">
    <property type="entry name" value="Phospholipase C/P1 nuclease"/>
    <property type="match status" value="1"/>
</dbReference>
<dbReference type="EMBL" id="JABAHT010000307">
    <property type="protein sequence ID" value="KAF4658499.1"/>
    <property type="molecule type" value="Genomic_DNA"/>
</dbReference>
<evidence type="ECO:0000256" key="6">
    <source>
        <dbReference type="ARBA" id="ARBA00023157"/>
    </source>
</evidence>
<dbReference type="AlphaFoldDB" id="A0A7J6LW03"/>
<accession>A0A7J6LW03</accession>
<evidence type="ECO:0000313" key="11">
    <source>
        <dbReference type="Proteomes" id="UP000570595"/>
    </source>
</evidence>
<dbReference type="Pfam" id="PF02265">
    <property type="entry name" value="S1-P1_nuclease"/>
    <property type="match status" value="1"/>
</dbReference>
<dbReference type="CDD" id="cd11010">
    <property type="entry name" value="S1-P1_nuclease"/>
    <property type="match status" value="1"/>
</dbReference>
<reference evidence="11 12" key="1">
    <citation type="submission" date="2020-04" db="EMBL/GenBank/DDBJ databases">
        <title>Perkinsus olseni comparative genomics.</title>
        <authorList>
            <person name="Bogema D.R."/>
        </authorList>
    </citation>
    <scope>NUCLEOTIDE SEQUENCE [LARGE SCALE GENOMIC DNA]</scope>
    <source>
        <strain evidence="9">ATCC PRA-179</strain>
        <strain evidence="10">ATCC PRA-31</strain>
    </source>
</reference>
<dbReference type="Proteomes" id="UP000570595">
    <property type="component" value="Unassembled WGS sequence"/>
</dbReference>
<dbReference type="GO" id="GO:0006308">
    <property type="term" value="P:DNA catabolic process"/>
    <property type="evidence" value="ECO:0007669"/>
    <property type="project" value="InterPro"/>
</dbReference>
<proteinExistence type="inferred from homology"/>
<dbReference type="GO" id="GO:0016788">
    <property type="term" value="F:hydrolase activity, acting on ester bonds"/>
    <property type="evidence" value="ECO:0007669"/>
    <property type="project" value="InterPro"/>
</dbReference>
<keyword evidence="7" id="KW-0325">Glycoprotein</keyword>
<evidence type="ECO:0000313" key="9">
    <source>
        <dbReference type="EMBL" id="KAF4658499.1"/>
    </source>
</evidence>
<dbReference type="PANTHER" id="PTHR33146:SF26">
    <property type="entry name" value="ENDONUCLEASE 4"/>
    <property type="match status" value="1"/>
</dbReference>
<dbReference type="PANTHER" id="PTHR33146">
    <property type="entry name" value="ENDONUCLEASE 4"/>
    <property type="match status" value="1"/>
</dbReference>
<dbReference type="GO" id="GO:0004519">
    <property type="term" value="F:endonuclease activity"/>
    <property type="evidence" value="ECO:0007669"/>
    <property type="project" value="UniProtKB-KW"/>
</dbReference>
<organism evidence="10 12">
    <name type="scientific">Perkinsus olseni</name>
    <name type="common">Perkinsus atlanticus</name>
    <dbReference type="NCBI Taxonomy" id="32597"/>
    <lineage>
        <taxon>Eukaryota</taxon>
        <taxon>Sar</taxon>
        <taxon>Alveolata</taxon>
        <taxon>Perkinsozoa</taxon>
        <taxon>Perkinsea</taxon>
        <taxon>Perkinsida</taxon>
        <taxon>Perkinsidae</taxon>
        <taxon>Perkinsus</taxon>
    </lineage>
</organism>
<evidence type="ECO:0000256" key="5">
    <source>
        <dbReference type="ARBA" id="ARBA00022801"/>
    </source>
</evidence>
<name>A0A7J6LW03_PEROL</name>
<feature type="chain" id="PRO_5036205406" evidence="8">
    <location>
        <begin position="18"/>
        <end position="359"/>
    </location>
</feature>
<keyword evidence="2" id="KW-0540">Nuclease</keyword>
<dbReference type="GO" id="GO:0003676">
    <property type="term" value="F:nucleic acid binding"/>
    <property type="evidence" value="ECO:0007669"/>
    <property type="project" value="InterPro"/>
</dbReference>
<gene>
    <name evidence="10" type="ORF">FOL46_005036</name>
    <name evidence="9" type="ORF">FOZ61_005574</name>
</gene>
<feature type="signal peptide" evidence="8">
    <location>
        <begin position="1"/>
        <end position="17"/>
    </location>
</feature>
<keyword evidence="5" id="KW-0378">Hydrolase</keyword>
<dbReference type="InterPro" id="IPR008947">
    <property type="entry name" value="PLipase_C/P1_nuclease_dom_sf"/>
</dbReference>
<comment type="similarity">
    <text evidence="1">Belongs to the nuclease type I family.</text>
</comment>
<evidence type="ECO:0000256" key="7">
    <source>
        <dbReference type="ARBA" id="ARBA00023180"/>
    </source>
</evidence>